<feature type="domain" description="RNB" evidence="1">
    <location>
        <begin position="82"/>
        <end position="399"/>
    </location>
</feature>
<evidence type="ECO:0000313" key="2">
    <source>
        <dbReference type="EMBL" id="TQL33489.1"/>
    </source>
</evidence>
<dbReference type="GO" id="GO:0006402">
    <property type="term" value="P:mRNA catabolic process"/>
    <property type="evidence" value="ECO:0007669"/>
    <property type="project" value="TreeGrafter"/>
</dbReference>
<evidence type="ECO:0000259" key="1">
    <source>
        <dbReference type="SMART" id="SM00955"/>
    </source>
</evidence>
<dbReference type="GO" id="GO:0000175">
    <property type="term" value="F:3'-5'-RNA exonuclease activity"/>
    <property type="evidence" value="ECO:0007669"/>
    <property type="project" value="TreeGrafter"/>
</dbReference>
<sequence length="505" mass="54491">MGGAGWAGSWACADAGGAVPRVWDMPKRPIVAPQATPGSPEQRGPLEQSFQALREELGLSETYPPEAVADAERAIAELALPERDETAVPFFTIDPPSARDLDQAMFLERAGQGYRVRYAIADVPAFVTPGGPLDAETRRRGQTMYFPDMRIPLHPAVLSEEAGSLLPGQVRPAYVWDFELDAQGEVASATVYRAQVRSTERFDYEQVQAEVDGGSPRESFALLKEIGEKRIALERARGGASLPMPEQEVTLVDGSYRMHLRPPVASEDWNAQISLMTGMAAADLMLQAKVGILRTMPPADEQAIARFRRQAKALGVPWEEGVPYGEFLRTLERTDGQHLALIYAATSLFRGAGYTPFDGSTPEQVEQAAVAAAYAHVTAPLRRLVDRFGLVICESVANGREVPGWVREALPTLPELMKASDTIAGKVERGSADAVEAAILSDKVGQTFAAVVVEQRDKGKLQVQLVDLPVVATCQGQAELGSTVQVTVVAADIAARTVTFELAKG</sequence>
<dbReference type="SUPFAM" id="SSF50249">
    <property type="entry name" value="Nucleic acid-binding proteins"/>
    <property type="match status" value="1"/>
</dbReference>
<dbReference type="Pfam" id="PF18614">
    <property type="entry name" value="RNase_II_C_S1"/>
    <property type="match status" value="1"/>
</dbReference>
<dbReference type="Pfam" id="PF00773">
    <property type="entry name" value="RNB"/>
    <property type="match status" value="1"/>
</dbReference>
<comment type="caution">
    <text evidence="2">The sequence shown here is derived from an EMBL/GenBank/DDBJ whole genome shotgun (WGS) entry which is preliminary data.</text>
</comment>
<name>A0A542XCD0_9MICO</name>
<dbReference type="GO" id="GO:0003723">
    <property type="term" value="F:RNA binding"/>
    <property type="evidence" value="ECO:0007669"/>
    <property type="project" value="InterPro"/>
</dbReference>
<keyword evidence="3" id="KW-1185">Reference proteome</keyword>
<dbReference type="PANTHER" id="PTHR23355">
    <property type="entry name" value="RIBONUCLEASE"/>
    <property type="match status" value="1"/>
</dbReference>
<reference evidence="2 3" key="1">
    <citation type="submission" date="2019-06" db="EMBL/GenBank/DDBJ databases">
        <title>Sequencing the genomes of 1000 actinobacteria strains.</title>
        <authorList>
            <person name="Klenk H.-P."/>
        </authorList>
    </citation>
    <scope>NUCLEOTIDE SEQUENCE [LARGE SCALE GENOMIC DNA]</scope>
    <source>
        <strain evidence="2 3">DSM 24617</strain>
    </source>
</reference>
<accession>A0A542XCD0</accession>
<organism evidence="2 3">
    <name type="scientific">Barrientosiimonas humi</name>
    <dbReference type="NCBI Taxonomy" id="999931"/>
    <lineage>
        <taxon>Bacteria</taxon>
        <taxon>Bacillati</taxon>
        <taxon>Actinomycetota</taxon>
        <taxon>Actinomycetes</taxon>
        <taxon>Micrococcales</taxon>
        <taxon>Dermacoccaceae</taxon>
        <taxon>Barrientosiimonas</taxon>
    </lineage>
</organism>
<dbReference type="InterPro" id="IPR012340">
    <property type="entry name" value="NA-bd_OB-fold"/>
</dbReference>
<dbReference type="AlphaFoldDB" id="A0A542XCD0"/>
<dbReference type="InterPro" id="IPR001900">
    <property type="entry name" value="RNase_II/R"/>
</dbReference>
<dbReference type="SMART" id="SM00955">
    <property type="entry name" value="RNB"/>
    <property type="match status" value="1"/>
</dbReference>
<protein>
    <submittedName>
        <fullName evidence="2">RNB domain-containing protein</fullName>
    </submittedName>
</protein>
<proteinExistence type="predicted"/>
<dbReference type="PANTHER" id="PTHR23355:SF42">
    <property type="entry name" value="RIBONUCLEASE II, CHLOROPLASTIC_MITOCHONDRIAL"/>
    <property type="match status" value="1"/>
</dbReference>
<dbReference type="EMBL" id="VFOK01000001">
    <property type="protein sequence ID" value="TQL33489.1"/>
    <property type="molecule type" value="Genomic_DNA"/>
</dbReference>
<dbReference type="InterPro" id="IPR050180">
    <property type="entry name" value="RNR_Ribonuclease"/>
</dbReference>
<gene>
    <name evidence="2" type="ORF">FB554_1636</name>
</gene>
<dbReference type="GO" id="GO:0000932">
    <property type="term" value="C:P-body"/>
    <property type="evidence" value="ECO:0007669"/>
    <property type="project" value="TreeGrafter"/>
</dbReference>
<dbReference type="Proteomes" id="UP000318336">
    <property type="component" value="Unassembled WGS sequence"/>
</dbReference>
<evidence type="ECO:0000313" key="3">
    <source>
        <dbReference type="Proteomes" id="UP000318336"/>
    </source>
</evidence>
<dbReference type="InterPro" id="IPR040596">
    <property type="entry name" value="RNase_II_C_S1"/>
</dbReference>